<name>A0A427B482_ENSVE</name>
<dbReference type="SUPFAM" id="SSF53383">
    <property type="entry name" value="PLP-dependent transferases"/>
    <property type="match status" value="1"/>
</dbReference>
<reference evidence="5 6" key="1">
    <citation type="journal article" date="2014" name="Agronomy (Basel)">
        <title>A Draft Genome Sequence for Ensete ventricosum, the Drought-Tolerant Tree Against Hunger.</title>
        <authorList>
            <person name="Harrison J."/>
            <person name="Moore K.A."/>
            <person name="Paszkiewicz K."/>
            <person name="Jones T."/>
            <person name="Grant M."/>
            <person name="Ambacheew D."/>
            <person name="Muzemil S."/>
            <person name="Studholme D.J."/>
        </authorList>
    </citation>
    <scope>NUCLEOTIDE SEQUENCE [LARGE SCALE GENOMIC DNA]</scope>
</reference>
<dbReference type="PROSITE" id="PS00105">
    <property type="entry name" value="AA_TRANSFER_CLASS_1"/>
    <property type="match status" value="1"/>
</dbReference>
<dbReference type="Gene3D" id="3.40.640.10">
    <property type="entry name" value="Type I PLP-dependent aspartate aminotransferase-like (Major domain)"/>
    <property type="match status" value="1"/>
</dbReference>
<dbReference type="InterPro" id="IPR015422">
    <property type="entry name" value="PyrdxlP-dep_Trfase_small"/>
</dbReference>
<dbReference type="GO" id="GO:0030170">
    <property type="term" value="F:pyridoxal phosphate binding"/>
    <property type="evidence" value="ECO:0007669"/>
    <property type="project" value="InterPro"/>
</dbReference>
<dbReference type="EMBL" id="AMZH03000528">
    <property type="protein sequence ID" value="RRT83270.1"/>
    <property type="molecule type" value="Genomic_DNA"/>
</dbReference>
<dbReference type="InterPro" id="IPR004839">
    <property type="entry name" value="Aminotransferase_I/II_large"/>
</dbReference>
<dbReference type="InterPro" id="IPR004838">
    <property type="entry name" value="NHTrfase_class1_PyrdxlP-BS"/>
</dbReference>
<proteinExistence type="inferred from homology"/>
<dbReference type="PANTHER" id="PTHR45744">
    <property type="entry name" value="TYROSINE AMINOTRANSFERASE"/>
    <property type="match status" value="1"/>
</dbReference>
<dbReference type="GO" id="GO:0004838">
    <property type="term" value="F:L-tyrosine-2-oxoglutarate transaminase activity"/>
    <property type="evidence" value="ECO:0007669"/>
    <property type="project" value="TreeGrafter"/>
</dbReference>
<evidence type="ECO:0000259" key="4">
    <source>
        <dbReference type="Pfam" id="PF00155"/>
    </source>
</evidence>
<dbReference type="InterPro" id="IPR015424">
    <property type="entry name" value="PyrdxlP-dep_Trfase"/>
</dbReference>
<evidence type="ECO:0000313" key="5">
    <source>
        <dbReference type="EMBL" id="RRT83270.1"/>
    </source>
</evidence>
<organism evidence="5 6">
    <name type="scientific">Ensete ventricosum</name>
    <name type="common">Abyssinian banana</name>
    <name type="synonym">Musa ensete</name>
    <dbReference type="NCBI Taxonomy" id="4639"/>
    <lineage>
        <taxon>Eukaryota</taxon>
        <taxon>Viridiplantae</taxon>
        <taxon>Streptophyta</taxon>
        <taxon>Embryophyta</taxon>
        <taxon>Tracheophyta</taxon>
        <taxon>Spermatophyta</taxon>
        <taxon>Magnoliopsida</taxon>
        <taxon>Liliopsida</taxon>
        <taxon>Zingiberales</taxon>
        <taxon>Musaceae</taxon>
        <taxon>Ensete</taxon>
    </lineage>
</organism>
<feature type="compositionally biased region" description="Basic and acidic residues" evidence="3">
    <location>
        <begin position="216"/>
        <end position="225"/>
    </location>
</feature>
<comment type="similarity">
    <text evidence="1">Belongs to the class-I pyridoxal-phosphate-dependent aminotransferase family.</text>
</comment>
<accession>A0A427B482</accession>
<dbReference type="Pfam" id="PF00155">
    <property type="entry name" value="Aminotran_1_2"/>
    <property type="match status" value="1"/>
</dbReference>
<keyword evidence="2" id="KW-0663">Pyridoxal phosphate</keyword>
<dbReference type="Proteomes" id="UP000287651">
    <property type="component" value="Unassembled WGS sequence"/>
</dbReference>
<dbReference type="AlphaFoldDB" id="A0A427B482"/>
<dbReference type="CDD" id="cd00609">
    <property type="entry name" value="AAT_like"/>
    <property type="match status" value="1"/>
</dbReference>
<gene>
    <name evidence="5" type="ORF">B296_00018097</name>
</gene>
<feature type="region of interest" description="Disordered" evidence="3">
    <location>
        <begin position="204"/>
        <end position="225"/>
    </location>
</feature>
<evidence type="ECO:0000256" key="3">
    <source>
        <dbReference type="SAM" id="MobiDB-lite"/>
    </source>
</evidence>
<dbReference type="PANTHER" id="PTHR45744:SF11">
    <property type="entry name" value="TYROSINE AMINOTRANSFERASE"/>
    <property type="match status" value="1"/>
</dbReference>
<evidence type="ECO:0000256" key="2">
    <source>
        <dbReference type="ARBA" id="ARBA00022898"/>
    </source>
</evidence>
<evidence type="ECO:0000256" key="1">
    <source>
        <dbReference type="ARBA" id="ARBA00007441"/>
    </source>
</evidence>
<feature type="region of interest" description="Disordered" evidence="3">
    <location>
        <begin position="304"/>
        <end position="325"/>
    </location>
</feature>
<feature type="domain" description="Aminotransferase class I/classII large" evidence="4">
    <location>
        <begin position="4"/>
        <end position="151"/>
    </location>
</feature>
<sequence length="325" mass="36164">LSPDDVYLTNGCAQAIEIVVSILARPGANILLPRPGYQFYAARAAYNGVEVRYFNLLPESKWEVDLDGLEALADENTVAMVIVNPGNPCGNTFTYQHLAKANEVYEHLTFGSNPFVPMGMFGEVVPVLTLGSISKRWVVPGWRLGWIVTNDPNGVKLDLSRLEDIHDDMDFCSKLAKEELVIVLPGEQPSREETLRWRRGEKRTQHRVNGVEQQEEVGRSADEGTYESSHDVVTEAWNLAAGGEPSGVRVPPLPQVCQGSGRRDGRRQQQRNHLQPHPYTSCCWLFNEAHNRLGMQANPRALTTSGTMTNLDSELLGGTKRTTRL</sequence>
<evidence type="ECO:0000313" key="6">
    <source>
        <dbReference type="Proteomes" id="UP000287651"/>
    </source>
</evidence>
<feature type="non-terminal residue" evidence="5">
    <location>
        <position position="1"/>
    </location>
</feature>
<dbReference type="InterPro" id="IPR015421">
    <property type="entry name" value="PyrdxlP-dep_Trfase_major"/>
</dbReference>
<protein>
    <recommendedName>
        <fullName evidence="4">Aminotransferase class I/classII large domain-containing protein</fullName>
    </recommendedName>
</protein>
<feature type="region of interest" description="Disordered" evidence="3">
    <location>
        <begin position="242"/>
        <end position="274"/>
    </location>
</feature>
<dbReference type="GO" id="GO:0006572">
    <property type="term" value="P:L-tyrosine catabolic process"/>
    <property type="evidence" value="ECO:0007669"/>
    <property type="project" value="TreeGrafter"/>
</dbReference>
<comment type="caution">
    <text evidence="5">The sequence shown here is derived from an EMBL/GenBank/DDBJ whole genome shotgun (WGS) entry which is preliminary data.</text>
</comment>
<dbReference type="Gene3D" id="3.90.1150.10">
    <property type="entry name" value="Aspartate Aminotransferase, domain 1"/>
    <property type="match status" value="1"/>
</dbReference>